<feature type="compositionally biased region" description="Acidic residues" evidence="1">
    <location>
        <begin position="262"/>
        <end position="273"/>
    </location>
</feature>
<accession>A0A2W1KRB5</accession>
<feature type="compositionally biased region" description="Acidic residues" evidence="1">
    <location>
        <begin position="291"/>
        <end position="305"/>
    </location>
</feature>
<feature type="region of interest" description="Disordered" evidence="1">
    <location>
        <begin position="418"/>
        <end position="448"/>
    </location>
</feature>
<sequence length="653" mass="72863">MTTLTMPFRDASAIAERYLNAPGHEHARMKGKLMDFLDLDRSEQAKLPAPALLRRISSAIGCSSRIASMIIQSREDPKLRAAITFQPNPATLADLVLWDVVHDFFEEKCRGKSEKSAWTKAILGYKTKDGIRMPGLADEIGEIPALAAFYVLNTGLKGLNRVMSITGWTWEHINELLATATLRINHFLSKIGRKLLKSLQIGVHGVMFSIALMSAIAKGEAAKKVKKAKKTTIHKIIASDTTDADEINEDEDDDLSFGNTDPDNEEHDQDPQDEDPRATHEPVGFDNPEAPQDEDLDGDGADDTDEPPKTPRAVAFYLLESTRMRLERIRQRSPGEQRLLDLLDMVDPPRKMVDALQKGGNGDNDPQVDQRMADCLSLAWQWAHRTGIFTAIPKHGKYLDMPAEQFLAALIAGVRGGYLAPDEAPKPPKPKPKKGKKREADGSDPGREWIQVLDWETKRVARVTRSTPPGDSTLPGTSIQIHGDDEIIATFLHHVRMSFPIKRRKNFNGKTTRLRFWAATSMDGLTQVITCEVEKHASKRSIEHQVEDIETVIPVDGLETPDDVSDLDQIQIQEDLISFADLQALSRLLKLPPTRIKEGLTGDAEAMDEIRGVIQAMAPDERDDAQDMVLRMLRLDQEYHQEASDNSLRRLAG</sequence>
<comment type="caution">
    <text evidence="2">The sequence shown here is derived from an EMBL/GenBank/DDBJ whole genome shotgun (WGS) entry which is preliminary data.</text>
</comment>
<evidence type="ECO:0000256" key="1">
    <source>
        <dbReference type="SAM" id="MobiDB-lite"/>
    </source>
</evidence>
<proteinExistence type="predicted"/>
<organism evidence="2 3">
    <name type="scientific">Acidithiobacillus ferrooxidans</name>
    <name type="common">Thiobacillus ferrooxidans</name>
    <dbReference type="NCBI Taxonomy" id="920"/>
    <lineage>
        <taxon>Bacteria</taxon>
        <taxon>Pseudomonadati</taxon>
        <taxon>Pseudomonadota</taxon>
        <taxon>Acidithiobacillia</taxon>
        <taxon>Acidithiobacillales</taxon>
        <taxon>Acidithiobacillaceae</taxon>
        <taxon>Acidithiobacillus</taxon>
    </lineage>
</organism>
<dbReference type="OrthoDB" id="10021421at2"/>
<evidence type="ECO:0000313" key="2">
    <source>
        <dbReference type="EMBL" id="PZD81871.1"/>
    </source>
</evidence>
<dbReference type="EMBL" id="QKQP01000001">
    <property type="protein sequence ID" value="PZD81871.1"/>
    <property type="molecule type" value="Genomic_DNA"/>
</dbReference>
<feature type="compositionally biased region" description="Acidic residues" evidence="1">
    <location>
        <begin position="242"/>
        <end position="255"/>
    </location>
</feature>
<feature type="compositionally biased region" description="Basic and acidic residues" evidence="1">
    <location>
        <begin position="438"/>
        <end position="447"/>
    </location>
</feature>
<evidence type="ECO:0000313" key="3">
    <source>
        <dbReference type="Proteomes" id="UP000248886"/>
    </source>
</evidence>
<gene>
    <name evidence="2" type="ORF">DN052_02005</name>
</gene>
<protein>
    <submittedName>
        <fullName evidence="2">Uncharacterized protein</fullName>
    </submittedName>
</protein>
<dbReference type="RefSeq" id="WP_054608820.1">
    <property type="nucleotide sequence ID" value="NZ_LJBT01000013.1"/>
</dbReference>
<feature type="region of interest" description="Disordered" evidence="1">
    <location>
        <begin position="242"/>
        <end position="311"/>
    </location>
</feature>
<dbReference type="AlphaFoldDB" id="A0A2W1KRB5"/>
<feature type="compositionally biased region" description="Basic residues" evidence="1">
    <location>
        <begin position="428"/>
        <end position="437"/>
    </location>
</feature>
<reference evidence="2 3" key="1">
    <citation type="submission" date="2018-06" db="EMBL/GenBank/DDBJ databases">
        <title>Draft sequence of Acidithiobacillus ferrooxidans CCM 4253.</title>
        <authorList>
            <person name="Moya-Beltran A."/>
            <person name="Castro M."/>
            <person name="Covarrubias P.C."/>
            <person name="Issotta F."/>
            <person name="Janiczek O."/>
            <person name="Mandl M."/>
            <person name="Kucera J."/>
            <person name="Quatrini R."/>
        </authorList>
    </citation>
    <scope>NUCLEOTIDE SEQUENCE [LARGE SCALE GENOMIC DNA]</scope>
    <source>
        <strain evidence="2 3">CCM 4253</strain>
    </source>
</reference>
<name>A0A2W1KRB5_ACIFR</name>
<dbReference type="Proteomes" id="UP000248886">
    <property type="component" value="Unassembled WGS sequence"/>
</dbReference>